<accession>A0A1G2FY99</accession>
<feature type="transmembrane region" description="Helical" evidence="2">
    <location>
        <begin position="116"/>
        <end position="134"/>
    </location>
</feature>
<gene>
    <name evidence="3" type="ORF">A2W41_01570</name>
</gene>
<feature type="transmembrane region" description="Helical" evidence="2">
    <location>
        <begin position="245"/>
        <end position="267"/>
    </location>
</feature>
<feature type="transmembrane region" description="Helical" evidence="2">
    <location>
        <begin position="360"/>
        <end position="377"/>
    </location>
</feature>
<comment type="caution">
    <text evidence="3">The sequence shown here is derived from an EMBL/GenBank/DDBJ whole genome shotgun (WGS) entry which is preliminary data.</text>
</comment>
<evidence type="ECO:0000313" key="3">
    <source>
        <dbReference type="EMBL" id="OGZ42541.1"/>
    </source>
</evidence>
<evidence type="ECO:0000313" key="4">
    <source>
        <dbReference type="Proteomes" id="UP000176700"/>
    </source>
</evidence>
<organism evidence="3 4">
    <name type="scientific">Candidatus Ryanbacteria bacterium RIFCSPHIGHO2_01_45_13</name>
    <dbReference type="NCBI Taxonomy" id="1802112"/>
    <lineage>
        <taxon>Bacteria</taxon>
        <taxon>Candidatus Ryaniibacteriota</taxon>
    </lineage>
</organism>
<feature type="compositionally biased region" description="Basic and acidic residues" evidence="1">
    <location>
        <begin position="757"/>
        <end position="785"/>
    </location>
</feature>
<evidence type="ECO:0000256" key="1">
    <source>
        <dbReference type="SAM" id="MobiDB-lite"/>
    </source>
</evidence>
<sequence>MAKSIKHIAYHRVTVKHVVFFLATGTILAALTVPHIASAASAPCDAWGFINIKFTADCFSWIILNILYLPLYLAGWLLRFVAGFFDIAVNISIQNGAYDPGAIPVIGLGWGITRDVATMFLIFILLIIAIGIILRLERFGSKQILTYLIIVGLLINFSLPISQLVIDASNVLALTFYNGLAANAGASPAPAAVGGLFPAPAGIAGVFVEGLAPQKTLETGRTAPGTEILSADGGALVLKVLLNGIISMLMGIAIILTAAFVLGALGILFIIRMVVLWIIMILAPLAFIAMILPVTRSYATRWWRKLFEQSFFAPFALFFFYLVGKVIESGFLKNVFGVTGNTMVTDAAAMSVLVSNVRIIAQYIALIVLLIASLIVSKELSAYGATTALATGRKAGKSAQGAAGRAARRTALRAAGAVAGGVAATRAGRAVMNIVPGGRAGVQRAMSEGAEARDYRAKQEAERVKNLSPYDLARAAPTLTPEARARLFKGWRPEQREKYVAELEKRGELSSFVKSVTGVAKGGGGERYAGIEKDLAKSVAPHNAEEALKISNPDVFITTSGGEERLPEFEKGEAASERAQRAANDLFASLTPEQRAKITRGIGAADTNIGKRYREYITQQGKLNEFTADRETIKHTNRMLNQIAADYDVDVTVHMEEARKEAEFSKMKAAAESKGISTKVQVESPGRKIGEDKTHEELKRELEFAGAKVEVTNEEVEEIAKQKTLAKVQERLRREGKGQFADQLSSNMGTQLFFSPKRVEIRGGEEKKESVTREDVEEMMESKKT</sequence>
<feature type="region of interest" description="Disordered" evidence="1">
    <location>
        <begin position="755"/>
        <end position="785"/>
    </location>
</feature>
<keyword evidence="2" id="KW-0472">Membrane</keyword>
<protein>
    <submittedName>
        <fullName evidence="3">Uncharacterized protein</fullName>
    </submittedName>
</protein>
<feature type="transmembrane region" description="Helical" evidence="2">
    <location>
        <begin position="306"/>
        <end position="323"/>
    </location>
</feature>
<proteinExistence type="predicted"/>
<feature type="transmembrane region" description="Helical" evidence="2">
    <location>
        <begin position="274"/>
        <end position="294"/>
    </location>
</feature>
<name>A0A1G2FY99_9BACT</name>
<keyword evidence="2" id="KW-1133">Transmembrane helix</keyword>
<dbReference type="Proteomes" id="UP000176700">
    <property type="component" value="Unassembled WGS sequence"/>
</dbReference>
<reference evidence="3 4" key="1">
    <citation type="journal article" date="2016" name="Nat. Commun.">
        <title>Thousands of microbial genomes shed light on interconnected biogeochemical processes in an aquifer system.</title>
        <authorList>
            <person name="Anantharaman K."/>
            <person name="Brown C.T."/>
            <person name="Hug L.A."/>
            <person name="Sharon I."/>
            <person name="Castelle C.J."/>
            <person name="Probst A.J."/>
            <person name="Thomas B.C."/>
            <person name="Singh A."/>
            <person name="Wilkins M.J."/>
            <person name="Karaoz U."/>
            <person name="Brodie E.L."/>
            <person name="Williams K.H."/>
            <person name="Hubbard S.S."/>
            <person name="Banfield J.F."/>
        </authorList>
    </citation>
    <scope>NUCLEOTIDE SEQUENCE [LARGE SCALE GENOMIC DNA]</scope>
</reference>
<dbReference type="EMBL" id="MHNI01000016">
    <property type="protein sequence ID" value="OGZ42541.1"/>
    <property type="molecule type" value="Genomic_DNA"/>
</dbReference>
<keyword evidence="2" id="KW-0812">Transmembrane</keyword>
<dbReference type="AlphaFoldDB" id="A0A1G2FY99"/>
<evidence type="ECO:0000256" key="2">
    <source>
        <dbReference type="SAM" id="Phobius"/>
    </source>
</evidence>
<feature type="transmembrane region" description="Helical" evidence="2">
    <location>
        <begin position="146"/>
        <end position="166"/>
    </location>
</feature>